<sequence length="243" mass="28139">MNHYLSLLFLFFLSCTQSDHPDLLLNKLKISKSDYDEYLINRSEGFHRLSGVNEKDSTYGIITVHGYYPTGWQTKGFEWVNPLMALSHREIPVWFFRYDWTGCPENSAGYLYRQTEVLIENNPHLDSLWIIGHSMGGLITSLFAENWDHDFPITIHSIAAPLAGMDRQMSGCEKIQGKEYKISSTVNYTQWRTVHSQDGAFRKLTVDPQEVSIESGKSILLPEEWNNIRLGHNRSIQWVCENF</sequence>
<dbReference type="AlphaFoldDB" id="A0A381TW64"/>
<dbReference type="InterPro" id="IPR029058">
    <property type="entry name" value="AB_hydrolase_fold"/>
</dbReference>
<organism evidence="1">
    <name type="scientific">marine metagenome</name>
    <dbReference type="NCBI Taxonomy" id="408172"/>
    <lineage>
        <taxon>unclassified sequences</taxon>
        <taxon>metagenomes</taxon>
        <taxon>ecological metagenomes</taxon>
    </lineage>
</organism>
<proteinExistence type="predicted"/>
<reference evidence="1" key="1">
    <citation type="submission" date="2018-05" db="EMBL/GenBank/DDBJ databases">
        <authorList>
            <person name="Lanie J.A."/>
            <person name="Ng W.-L."/>
            <person name="Kazmierczak K.M."/>
            <person name="Andrzejewski T.M."/>
            <person name="Davidsen T.M."/>
            <person name="Wayne K.J."/>
            <person name="Tettelin H."/>
            <person name="Glass J.I."/>
            <person name="Rusch D."/>
            <person name="Podicherti R."/>
            <person name="Tsui H.-C.T."/>
            <person name="Winkler M.E."/>
        </authorList>
    </citation>
    <scope>NUCLEOTIDE SEQUENCE</scope>
</reference>
<dbReference type="SUPFAM" id="SSF53474">
    <property type="entry name" value="alpha/beta-Hydrolases"/>
    <property type="match status" value="1"/>
</dbReference>
<protein>
    <recommendedName>
        <fullName evidence="2">Serine aminopeptidase S33 domain-containing protein</fullName>
    </recommendedName>
</protein>
<evidence type="ECO:0000313" key="1">
    <source>
        <dbReference type="EMBL" id="SVA18343.1"/>
    </source>
</evidence>
<dbReference type="EMBL" id="UINC01004998">
    <property type="protein sequence ID" value="SVA18343.1"/>
    <property type="molecule type" value="Genomic_DNA"/>
</dbReference>
<evidence type="ECO:0008006" key="2">
    <source>
        <dbReference type="Google" id="ProtNLM"/>
    </source>
</evidence>
<dbReference type="Gene3D" id="3.40.50.1820">
    <property type="entry name" value="alpha/beta hydrolase"/>
    <property type="match status" value="1"/>
</dbReference>
<gene>
    <name evidence="1" type="ORF">METZ01_LOCUS71197</name>
</gene>
<accession>A0A381TW64</accession>
<name>A0A381TW64_9ZZZZ</name>